<dbReference type="GO" id="GO:0004674">
    <property type="term" value="F:protein serine/threonine kinase activity"/>
    <property type="evidence" value="ECO:0007669"/>
    <property type="project" value="UniProtKB-KW"/>
</dbReference>
<organism evidence="7">
    <name type="scientific">Spongospora subterranea</name>
    <dbReference type="NCBI Taxonomy" id="70186"/>
    <lineage>
        <taxon>Eukaryota</taxon>
        <taxon>Sar</taxon>
        <taxon>Rhizaria</taxon>
        <taxon>Endomyxa</taxon>
        <taxon>Phytomyxea</taxon>
        <taxon>Plasmodiophorida</taxon>
        <taxon>Plasmodiophoridae</taxon>
        <taxon>Spongospora</taxon>
    </lineage>
</organism>
<dbReference type="InterPro" id="IPR000719">
    <property type="entry name" value="Prot_kinase_dom"/>
</dbReference>
<keyword evidence="1 3" id="KW-0547">Nucleotide-binding</keyword>
<dbReference type="GO" id="GO:0035556">
    <property type="term" value="P:intracellular signal transduction"/>
    <property type="evidence" value="ECO:0007669"/>
    <property type="project" value="TreeGrafter"/>
</dbReference>
<dbReference type="PANTHER" id="PTHR24346">
    <property type="entry name" value="MAP/MICROTUBULE AFFINITY-REGULATING KINASE"/>
    <property type="match status" value="1"/>
</dbReference>
<evidence type="ECO:0000256" key="2">
    <source>
        <dbReference type="ARBA" id="ARBA00022840"/>
    </source>
</evidence>
<feature type="compositionally biased region" description="Low complexity" evidence="5">
    <location>
        <begin position="361"/>
        <end position="371"/>
    </location>
</feature>
<reference evidence="7" key="1">
    <citation type="submission" date="2015-04" db="EMBL/GenBank/DDBJ databases">
        <title>The genome sequence of the plant pathogenic Rhizarian Plasmodiophora brassicae reveals insights in its biotrophic life cycle and the origin of chitin synthesis.</title>
        <authorList>
            <person name="Schwelm A."/>
            <person name="Fogelqvist J."/>
            <person name="Knaust A."/>
            <person name="Julke S."/>
            <person name="Lilja T."/>
            <person name="Dhandapani V."/>
            <person name="Bonilla-Rosso G."/>
            <person name="Karlsson M."/>
            <person name="Shevchenko A."/>
            <person name="Choi S.R."/>
            <person name="Kim H.G."/>
            <person name="Park J.Y."/>
            <person name="Lim Y.P."/>
            <person name="Ludwig-Muller J."/>
            <person name="Dixelius C."/>
        </authorList>
    </citation>
    <scope>NUCLEOTIDE SEQUENCE</scope>
    <source>
        <tissue evidence="7">Potato root galls</tissue>
    </source>
</reference>
<evidence type="ECO:0000256" key="4">
    <source>
        <dbReference type="RuleBase" id="RU000304"/>
    </source>
</evidence>
<dbReference type="GO" id="GO:0005524">
    <property type="term" value="F:ATP binding"/>
    <property type="evidence" value="ECO:0007669"/>
    <property type="project" value="UniProtKB-UniRule"/>
</dbReference>
<dbReference type="GO" id="GO:0005737">
    <property type="term" value="C:cytoplasm"/>
    <property type="evidence" value="ECO:0007669"/>
    <property type="project" value="TreeGrafter"/>
</dbReference>
<feature type="binding site" evidence="3">
    <location>
        <position position="66"/>
    </location>
    <ligand>
        <name>ATP</name>
        <dbReference type="ChEBI" id="CHEBI:30616"/>
    </ligand>
</feature>
<evidence type="ECO:0000256" key="3">
    <source>
        <dbReference type="PROSITE-ProRule" id="PRU10141"/>
    </source>
</evidence>
<keyword evidence="4" id="KW-0808">Transferase</keyword>
<dbReference type="PROSITE" id="PS50011">
    <property type="entry name" value="PROTEIN_KINASE_DOM"/>
    <property type="match status" value="1"/>
</dbReference>
<feature type="region of interest" description="Disordered" evidence="5">
    <location>
        <begin position="358"/>
        <end position="387"/>
    </location>
</feature>
<keyword evidence="4" id="KW-0418">Kinase</keyword>
<dbReference type="PROSITE" id="PS00107">
    <property type="entry name" value="PROTEIN_KINASE_ATP"/>
    <property type="match status" value="1"/>
</dbReference>
<evidence type="ECO:0000256" key="5">
    <source>
        <dbReference type="SAM" id="MobiDB-lite"/>
    </source>
</evidence>
<protein>
    <recommendedName>
        <fullName evidence="6">Protein kinase domain-containing protein</fullName>
    </recommendedName>
</protein>
<dbReference type="EMBL" id="HACM01010457">
    <property type="protein sequence ID" value="CRZ10899.1"/>
    <property type="molecule type" value="Transcribed_RNA"/>
</dbReference>
<keyword evidence="4" id="KW-0723">Serine/threonine-protein kinase</keyword>
<evidence type="ECO:0000313" key="7">
    <source>
        <dbReference type="EMBL" id="CRZ10899.1"/>
    </source>
</evidence>
<dbReference type="Pfam" id="PF00069">
    <property type="entry name" value="Pkinase"/>
    <property type="match status" value="1"/>
</dbReference>
<dbReference type="InterPro" id="IPR017441">
    <property type="entry name" value="Protein_kinase_ATP_BS"/>
</dbReference>
<dbReference type="InterPro" id="IPR011009">
    <property type="entry name" value="Kinase-like_dom_sf"/>
</dbReference>
<evidence type="ECO:0000259" key="6">
    <source>
        <dbReference type="PROSITE" id="PS50011"/>
    </source>
</evidence>
<dbReference type="SUPFAM" id="SSF56112">
    <property type="entry name" value="Protein kinase-like (PK-like)"/>
    <property type="match status" value="1"/>
</dbReference>
<dbReference type="Gene3D" id="1.10.510.10">
    <property type="entry name" value="Transferase(Phosphotransferase) domain 1"/>
    <property type="match status" value="1"/>
</dbReference>
<keyword evidence="2 3" id="KW-0067">ATP-binding</keyword>
<dbReference type="CDD" id="cd14008">
    <property type="entry name" value="STKc_LKB1_CaMKK"/>
    <property type="match status" value="1"/>
</dbReference>
<feature type="domain" description="Protein kinase" evidence="6">
    <location>
        <begin position="30"/>
        <end position="296"/>
    </location>
</feature>
<evidence type="ECO:0000256" key="1">
    <source>
        <dbReference type="ARBA" id="ARBA00022741"/>
    </source>
</evidence>
<dbReference type="FunFam" id="1.10.510.10:FF:000571">
    <property type="entry name" value="Maternal embryonic leucine zipper kinase"/>
    <property type="match status" value="1"/>
</dbReference>
<dbReference type="PROSITE" id="PS00108">
    <property type="entry name" value="PROTEIN_KINASE_ST"/>
    <property type="match status" value="1"/>
</dbReference>
<name>A0A0H5RQB4_9EUKA</name>
<dbReference type="SMART" id="SM00220">
    <property type="entry name" value="S_TKc"/>
    <property type="match status" value="1"/>
</dbReference>
<dbReference type="PANTHER" id="PTHR24346:SF77">
    <property type="entry name" value="SERINE THREONINE PROTEIN KINASE"/>
    <property type="match status" value="1"/>
</dbReference>
<accession>A0A0H5RQB4</accession>
<dbReference type="AlphaFoldDB" id="A0A0H5RQB4"/>
<sequence length="431" mass="47292">MASATQQTIETDKLSVIIDTKSGEKRVNQYLMRQCIGKGSYGKVKLAIDNTGKQFAIKIMNKAVLKRKRILGKNSVTDLLTGLRKEIAVMKSVNHLNVVKLYEVIDDPEEDKLYLVMEYLSNGPIIDLHTENCAPLDEDVCRQYLRQVLAGLEYLHNLRIAHRDIKPDNLLLSDTGVVKIADFGVSLQFHGSDDFIRSTAGSLAFMAPEMCAPLSEPYSARVTDVWSAGVSLYAMIFGKVPFQAKTTSELHDLICNAAIIWPHPISASLELTLSSMLEKDPLKRITLSQLKIDPWLLGSTQCFNEIGDTPSVVVVPSVIDSQVESIAAIPHVPGPVLRSSETDVIQPIQSGIFDLSMPKPASDAAASTSDSVIDQKSGGSTGLSCEDMTVMPASPASDRLALSERLKQTVERARRLFVRYLSGSETTNNRE</sequence>
<dbReference type="InterPro" id="IPR008271">
    <property type="entry name" value="Ser/Thr_kinase_AS"/>
</dbReference>
<proteinExistence type="inferred from homology"/>
<comment type="similarity">
    <text evidence="4">Belongs to the protein kinase superfamily.</text>
</comment>